<protein>
    <submittedName>
        <fullName evidence="9">Plastidic glucose transporter 4-like protein</fullName>
    </submittedName>
</protein>
<proteinExistence type="inferred from homology"/>
<evidence type="ECO:0000256" key="3">
    <source>
        <dbReference type="ARBA" id="ARBA00022692"/>
    </source>
</evidence>
<dbReference type="PANTHER" id="PTHR48022">
    <property type="entry name" value="PLASTIDIC GLUCOSE TRANSPORTER 4"/>
    <property type="match status" value="1"/>
</dbReference>
<organism evidence="9 10">
    <name type="scientific">Tanacetum coccineum</name>
    <dbReference type="NCBI Taxonomy" id="301880"/>
    <lineage>
        <taxon>Eukaryota</taxon>
        <taxon>Viridiplantae</taxon>
        <taxon>Streptophyta</taxon>
        <taxon>Embryophyta</taxon>
        <taxon>Tracheophyta</taxon>
        <taxon>Spermatophyta</taxon>
        <taxon>Magnoliopsida</taxon>
        <taxon>eudicotyledons</taxon>
        <taxon>Gunneridae</taxon>
        <taxon>Pentapetalae</taxon>
        <taxon>asterids</taxon>
        <taxon>campanulids</taxon>
        <taxon>Asterales</taxon>
        <taxon>Asteraceae</taxon>
        <taxon>Asteroideae</taxon>
        <taxon>Anthemideae</taxon>
        <taxon>Anthemidinae</taxon>
        <taxon>Tanacetum</taxon>
    </lineage>
</organism>
<dbReference type="PANTHER" id="PTHR48022:SF2">
    <property type="entry name" value="PLASTIDIC GLUCOSE TRANSPORTER 4"/>
    <property type="match status" value="1"/>
</dbReference>
<keyword evidence="4 7" id="KW-1133">Transmembrane helix</keyword>
<evidence type="ECO:0000256" key="5">
    <source>
        <dbReference type="ARBA" id="ARBA00023136"/>
    </source>
</evidence>
<dbReference type="EMBL" id="BQNB010020350">
    <property type="protein sequence ID" value="GJT95025.1"/>
    <property type="molecule type" value="Genomic_DNA"/>
</dbReference>
<evidence type="ECO:0000256" key="7">
    <source>
        <dbReference type="SAM" id="Phobius"/>
    </source>
</evidence>
<evidence type="ECO:0000256" key="4">
    <source>
        <dbReference type="ARBA" id="ARBA00022989"/>
    </source>
</evidence>
<reference evidence="9" key="2">
    <citation type="submission" date="2022-01" db="EMBL/GenBank/DDBJ databases">
        <authorList>
            <person name="Yamashiro T."/>
            <person name="Shiraishi A."/>
            <person name="Satake H."/>
            <person name="Nakayama K."/>
        </authorList>
    </citation>
    <scope>NUCLEOTIDE SEQUENCE</scope>
</reference>
<comment type="similarity">
    <text evidence="2">Belongs to the major facilitator superfamily. Sugar transporter (TC 2.A.1.1) family.</text>
</comment>
<evidence type="ECO:0000256" key="2">
    <source>
        <dbReference type="ARBA" id="ARBA00010992"/>
    </source>
</evidence>
<evidence type="ECO:0000256" key="1">
    <source>
        <dbReference type="ARBA" id="ARBA00004141"/>
    </source>
</evidence>
<dbReference type="SUPFAM" id="SSF103473">
    <property type="entry name" value="MFS general substrate transporter"/>
    <property type="match status" value="1"/>
</dbReference>
<accession>A0ABQ5I5U2</accession>
<dbReference type="PROSITE" id="PS50850">
    <property type="entry name" value="MFS"/>
    <property type="match status" value="1"/>
</dbReference>
<keyword evidence="10" id="KW-1185">Reference proteome</keyword>
<dbReference type="Pfam" id="PF00083">
    <property type="entry name" value="Sugar_tr"/>
    <property type="match status" value="1"/>
</dbReference>
<evidence type="ECO:0000313" key="9">
    <source>
        <dbReference type="EMBL" id="GJT95025.1"/>
    </source>
</evidence>
<name>A0ABQ5I5U2_9ASTR</name>
<comment type="similarity">
    <text evidence="6">Belongs to the major facilitator superfamily. Phosphate:H(+) symporter (TC 2.A.1.9) family.</text>
</comment>
<gene>
    <name evidence="9" type="ORF">Tco_1090543</name>
</gene>
<dbReference type="Proteomes" id="UP001151760">
    <property type="component" value="Unassembled WGS sequence"/>
</dbReference>
<feature type="domain" description="Major facilitator superfamily (MFS) profile" evidence="8">
    <location>
        <begin position="41"/>
        <end position="111"/>
    </location>
</feature>
<comment type="subcellular location">
    <subcellularLocation>
        <location evidence="1">Membrane</location>
        <topology evidence="1">Multi-pass membrane protein</topology>
    </subcellularLocation>
</comment>
<dbReference type="InterPro" id="IPR020846">
    <property type="entry name" value="MFS_dom"/>
</dbReference>
<feature type="transmembrane region" description="Helical" evidence="7">
    <location>
        <begin position="78"/>
        <end position="100"/>
    </location>
</feature>
<dbReference type="InterPro" id="IPR005828">
    <property type="entry name" value="MFS_sugar_transport-like"/>
</dbReference>
<dbReference type="InterPro" id="IPR050360">
    <property type="entry name" value="MFS_Sugar_Transporters"/>
</dbReference>
<keyword evidence="5 7" id="KW-0472">Membrane</keyword>
<reference evidence="9" key="1">
    <citation type="journal article" date="2022" name="Int. J. Mol. Sci.">
        <title>Draft Genome of Tanacetum Coccineum: Genomic Comparison of Closely Related Tanacetum-Family Plants.</title>
        <authorList>
            <person name="Yamashiro T."/>
            <person name="Shiraishi A."/>
            <person name="Nakayama K."/>
            <person name="Satake H."/>
        </authorList>
    </citation>
    <scope>NUCLEOTIDE SEQUENCE</scope>
</reference>
<comment type="caution">
    <text evidence="9">The sequence shown here is derived from an EMBL/GenBank/DDBJ whole genome shotgun (WGS) entry which is preliminary data.</text>
</comment>
<keyword evidence="3 7" id="KW-0812">Transmembrane</keyword>
<dbReference type="Gene3D" id="1.20.1250.20">
    <property type="entry name" value="MFS general substrate transporter like domains"/>
    <property type="match status" value="1"/>
</dbReference>
<dbReference type="InterPro" id="IPR036259">
    <property type="entry name" value="MFS_trans_sf"/>
</dbReference>
<evidence type="ECO:0000313" key="10">
    <source>
        <dbReference type="Proteomes" id="UP001151760"/>
    </source>
</evidence>
<evidence type="ECO:0000256" key="6">
    <source>
        <dbReference type="ARBA" id="ARBA00044504"/>
    </source>
</evidence>
<sequence>MDPVTNLVDINTFNDILLDEDIEEITPLNSPSRSSGSVLPYVSVASLGAILFGYHLGVVNGALEYLVKDLGIVENTVLQGWVVSTLLAGATVGSFTGGLWQGSILEEQNFY</sequence>
<evidence type="ECO:0000259" key="8">
    <source>
        <dbReference type="PROSITE" id="PS50850"/>
    </source>
</evidence>
<feature type="transmembrane region" description="Helical" evidence="7">
    <location>
        <begin position="38"/>
        <end position="58"/>
    </location>
</feature>